<comment type="caution">
    <text evidence="3">The sequence shown here is derived from an EMBL/GenBank/DDBJ whole genome shotgun (WGS) entry which is preliminary data.</text>
</comment>
<reference evidence="3 4" key="1">
    <citation type="submission" date="2017-09" db="EMBL/GenBank/DDBJ databases">
        <title>Bacterial strain isolated from the female urinary microbiota.</title>
        <authorList>
            <person name="Thomas-White K."/>
            <person name="Kumar N."/>
            <person name="Forster S."/>
            <person name="Putonti C."/>
            <person name="Lawley T."/>
            <person name="Wolfe A.J."/>
        </authorList>
    </citation>
    <scope>NUCLEOTIDE SEQUENCE [LARGE SCALE GENOMIC DNA]</scope>
    <source>
        <strain evidence="3 4">UMB0908</strain>
    </source>
</reference>
<feature type="compositionally biased region" description="Polar residues" evidence="1">
    <location>
        <begin position="77"/>
        <end position="88"/>
    </location>
</feature>
<gene>
    <name evidence="3" type="ORF">CJ204_10455</name>
</gene>
<protein>
    <recommendedName>
        <fullName evidence="5">Intracellular proteinase inhibitor BsuPI domain-containing protein</fullName>
    </recommendedName>
</protein>
<feature type="region of interest" description="Disordered" evidence="1">
    <location>
        <begin position="39"/>
        <end position="93"/>
    </location>
</feature>
<proteinExistence type="predicted"/>
<sequence>MTNRPLPPEIYRRRRIAALVLTIALILVIVGIVRWAAGGSGGTDEDTNQAADVTESVTVSRDDGVENTSAPDGPSSEPYTTNPASETPATVDKDTCELGDLILTVTADAPNYADDNPRFALTMANPTNADCDINLDEDTLRFEVYDMLTYERIWSDLDCHDSEGTGTETVAAGEEVVYDVNWSRTSSAPGKCTATDRLDVEPGSYLVYGLVGDRNSDPFTFNIRG</sequence>
<evidence type="ECO:0000313" key="4">
    <source>
        <dbReference type="Proteomes" id="UP000235363"/>
    </source>
</evidence>
<feature type="transmembrane region" description="Helical" evidence="2">
    <location>
        <begin position="16"/>
        <end position="37"/>
    </location>
</feature>
<dbReference type="RefSeq" id="WP_102214093.1">
    <property type="nucleotide sequence ID" value="NZ_PNHF01000026.1"/>
</dbReference>
<evidence type="ECO:0000256" key="1">
    <source>
        <dbReference type="SAM" id="MobiDB-lite"/>
    </source>
</evidence>
<organism evidence="3 4">
    <name type="scientific">Corynebacterium xerosis</name>
    <dbReference type="NCBI Taxonomy" id="1725"/>
    <lineage>
        <taxon>Bacteria</taxon>
        <taxon>Bacillati</taxon>
        <taxon>Actinomycetota</taxon>
        <taxon>Actinomycetes</taxon>
        <taxon>Mycobacteriales</taxon>
        <taxon>Corynebacteriaceae</taxon>
        <taxon>Corynebacterium</taxon>
    </lineage>
</organism>
<feature type="compositionally biased region" description="Polar residues" evidence="1">
    <location>
        <begin position="48"/>
        <end position="59"/>
    </location>
</feature>
<keyword evidence="2" id="KW-1133">Transmembrane helix</keyword>
<accession>A0A2N6SWT7</accession>
<name>A0A2N6SWT7_9CORY</name>
<dbReference type="Proteomes" id="UP000235363">
    <property type="component" value="Unassembled WGS sequence"/>
</dbReference>
<evidence type="ECO:0008006" key="5">
    <source>
        <dbReference type="Google" id="ProtNLM"/>
    </source>
</evidence>
<evidence type="ECO:0000313" key="3">
    <source>
        <dbReference type="EMBL" id="PMC61530.1"/>
    </source>
</evidence>
<evidence type="ECO:0000256" key="2">
    <source>
        <dbReference type="SAM" id="Phobius"/>
    </source>
</evidence>
<keyword evidence="2" id="KW-0812">Transmembrane</keyword>
<keyword evidence="2" id="KW-0472">Membrane</keyword>
<dbReference type="STRING" id="1725.WU86_10720"/>
<dbReference type="AlphaFoldDB" id="A0A2N6SWT7"/>
<dbReference type="EMBL" id="PNHF01000026">
    <property type="protein sequence ID" value="PMC61530.1"/>
    <property type="molecule type" value="Genomic_DNA"/>
</dbReference>